<dbReference type="AlphaFoldDB" id="A0A1R1XU28"/>
<sequence length="98" mass="11285">MEQVTETQAPANQDQVRVFTELVQQLLCERKSKQESEDPLVSKSVPITNFTVYPELSEAFLSIENDYTRYSTAEEKRKIKIHSYTKASSTNYKPPPLN</sequence>
<reference evidence="1 2" key="1">
    <citation type="submission" date="2017-01" db="EMBL/GenBank/DDBJ databases">
        <authorList>
            <person name="Mah S.A."/>
            <person name="Swanson W.J."/>
            <person name="Moy G.W."/>
            <person name="Vacquier V.D."/>
        </authorList>
    </citation>
    <scope>NUCLEOTIDE SEQUENCE [LARGE SCALE GENOMIC DNA]</scope>
    <source>
        <strain evidence="1 2">GSMNP</strain>
    </source>
</reference>
<protein>
    <submittedName>
        <fullName evidence="1">Uncharacterized protein</fullName>
    </submittedName>
</protein>
<name>A0A1R1XU28_9FUNG</name>
<evidence type="ECO:0000313" key="1">
    <source>
        <dbReference type="EMBL" id="OMJ18059.1"/>
    </source>
</evidence>
<organism evidence="1 2">
    <name type="scientific">Smittium culicis</name>
    <dbReference type="NCBI Taxonomy" id="133412"/>
    <lineage>
        <taxon>Eukaryota</taxon>
        <taxon>Fungi</taxon>
        <taxon>Fungi incertae sedis</taxon>
        <taxon>Zoopagomycota</taxon>
        <taxon>Kickxellomycotina</taxon>
        <taxon>Harpellomycetes</taxon>
        <taxon>Harpellales</taxon>
        <taxon>Legeriomycetaceae</taxon>
        <taxon>Smittium</taxon>
    </lineage>
</organism>
<dbReference type="EMBL" id="LSSN01001855">
    <property type="protein sequence ID" value="OMJ18059.1"/>
    <property type="molecule type" value="Genomic_DNA"/>
</dbReference>
<proteinExistence type="predicted"/>
<dbReference type="Proteomes" id="UP000187283">
    <property type="component" value="Unassembled WGS sequence"/>
</dbReference>
<comment type="caution">
    <text evidence="1">The sequence shown here is derived from an EMBL/GenBank/DDBJ whole genome shotgun (WGS) entry which is preliminary data.</text>
</comment>
<keyword evidence="2" id="KW-1185">Reference proteome</keyword>
<accession>A0A1R1XU28</accession>
<evidence type="ECO:0000313" key="2">
    <source>
        <dbReference type="Proteomes" id="UP000187283"/>
    </source>
</evidence>
<gene>
    <name evidence="1" type="ORF">AYI70_g5589</name>
</gene>